<dbReference type="SUPFAM" id="SSF53383">
    <property type="entry name" value="PLP-dependent transferases"/>
    <property type="match status" value="1"/>
</dbReference>
<evidence type="ECO:0000256" key="5">
    <source>
        <dbReference type="RuleBase" id="RU004508"/>
    </source>
</evidence>
<dbReference type="GO" id="GO:0030170">
    <property type="term" value="F:pyridoxal phosphate binding"/>
    <property type="evidence" value="ECO:0007669"/>
    <property type="project" value="TreeGrafter"/>
</dbReference>
<evidence type="ECO:0000256" key="2">
    <source>
        <dbReference type="ARBA" id="ARBA00037999"/>
    </source>
</evidence>
<proteinExistence type="inferred from homology"/>
<dbReference type="GO" id="GO:0099620">
    <property type="term" value="F:UDP-4-amino-4-deoxy-L-arabinose aminotransferase"/>
    <property type="evidence" value="ECO:0007669"/>
    <property type="project" value="UniProtKB-EC"/>
</dbReference>
<keyword evidence="1 4" id="KW-0663">Pyridoxal phosphate</keyword>
<evidence type="ECO:0000313" key="6">
    <source>
        <dbReference type="EMBL" id="STQ82775.1"/>
    </source>
</evidence>
<accession>A0A377PR55</accession>
<organism evidence="6 7">
    <name type="scientific">Hafnia alvei</name>
    <dbReference type="NCBI Taxonomy" id="569"/>
    <lineage>
        <taxon>Bacteria</taxon>
        <taxon>Pseudomonadati</taxon>
        <taxon>Pseudomonadota</taxon>
        <taxon>Gammaproteobacteria</taxon>
        <taxon>Enterobacterales</taxon>
        <taxon>Hafniaceae</taxon>
        <taxon>Hafnia</taxon>
    </lineage>
</organism>
<reference evidence="6 7" key="1">
    <citation type="submission" date="2018-06" db="EMBL/GenBank/DDBJ databases">
        <authorList>
            <consortium name="Pathogen Informatics"/>
            <person name="Doyle S."/>
        </authorList>
    </citation>
    <scope>NUCLEOTIDE SEQUENCE [LARGE SCALE GENOMIC DNA]</scope>
    <source>
        <strain evidence="6 7">NCTC8105</strain>
    </source>
</reference>
<comment type="similarity">
    <text evidence="2 5">Belongs to the DegT/DnrJ/EryC1 family.</text>
</comment>
<evidence type="ECO:0000313" key="7">
    <source>
        <dbReference type="Proteomes" id="UP000254821"/>
    </source>
</evidence>
<dbReference type="Proteomes" id="UP000254821">
    <property type="component" value="Unassembled WGS sequence"/>
</dbReference>
<dbReference type="InterPro" id="IPR015424">
    <property type="entry name" value="PyrdxlP-dep_Trfase"/>
</dbReference>
<keyword evidence="6" id="KW-0808">Transferase</keyword>
<dbReference type="PANTHER" id="PTHR30244:SF9">
    <property type="entry name" value="PROTEIN RV3402C"/>
    <property type="match status" value="1"/>
</dbReference>
<dbReference type="InterPro" id="IPR015421">
    <property type="entry name" value="PyrdxlP-dep_Trfase_major"/>
</dbReference>
<dbReference type="EMBL" id="UGHP01000001">
    <property type="protein sequence ID" value="STQ82775.1"/>
    <property type="molecule type" value="Genomic_DNA"/>
</dbReference>
<gene>
    <name evidence="6" type="primary">arnB_3</name>
    <name evidence="6" type="ORF">NCTC8105_04995</name>
</gene>
<dbReference type="AlphaFoldDB" id="A0A377PR55"/>
<dbReference type="InterPro" id="IPR000653">
    <property type="entry name" value="DegT/StrS_aminotransferase"/>
</dbReference>
<dbReference type="Pfam" id="PF01041">
    <property type="entry name" value="DegT_DnrJ_EryC1"/>
    <property type="match status" value="1"/>
</dbReference>
<name>A0A377PR55_HAFAL</name>
<dbReference type="Gene3D" id="3.40.640.10">
    <property type="entry name" value="Type I PLP-dependent aspartate aminotransferase-like (Major domain)"/>
    <property type="match status" value="1"/>
</dbReference>
<dbReference type="GO" id="GO:0000271">
    <property type="term" value="P:polysaccharide biosynthetic process"/>
    <property type="evidence" value="ECO:0007669"/>
    <property type="project" value="TreeGrafter"/>
</dbReference>
<protein>
    <submittedName>
        <fullName evidence="6">UDP-4-amino-4-deoxy-L-arabinose--oxoglutarate aminotransferase</fullName>
        <ecNumber evidence="6">2.6.1.87</ecNumber>
    </submittedName>
</protein>
<dbReference type="PIRSF" id="PIRSF000390">
    <property type="entry name" value="PLP_StrS"/>
    <property type="match status" value="1"/>
</dbReference>
<evidence type="ECO:0000256" key="3">
    <source>
        <dbReference type="PIRSR" id="PIRSR000390-1"/>
    </source>
</evidence>
<dbReference type="RefSeq" id="WP_043489842.1">
    <property type="nucleotide sequence ID" value="NZ_CAUEKE010000002.1"/>
</dbReference>
<keyword evidence="6" id="KW-0032">Aminotransferase</keyword>
<sequence length="375" mass="42292">MSDSSSKDLSLLTVTKPSMPPLAEFMPMLEEIWQTKNLTNNGPFHQKLEALLAEYLGIPYISLFSNATIALIVAMQTLRIKGEVITTPYSFVATTHSLLWNHLQPVFVDIEPDSCNLNPNLIEQAISPNTSAIMPVHVYGRACNTESIANIADIYGLRTIYDAAHAFAVEDIGGSILRHGDLSVLSFHATKVFNTFEGGAIISPDAKTKKRIDFLKNFGFADEVTVVAPGLNGKMNEIQAAFGLLQLQHIDEGIRRRQYLDKIYRENLSNIKGIRLAPEWGEIRHNCSYFPIFIEKDYPLSRDKLCEKLKQNNILARRYFYPLISELAMYQGYSSSNRHNLPVANRLANEVICLPIYPDLTDDEIWRVIELVSIQ</sequence>
<dbReference type="PANTHER" id="PTHR30244">
    <property type="entry name" value="TRANSAMINASE"/>
    <property type="match status" value="1"/>
</dbReference>
<feature type="active site" description="Proton acceptor" evidence="3">
    <location>
        <position position="191"/>
    </location>
</feature>
<dbReference type="CDD" id="cd00616">
    <property type="entry name" value="AHBA_syn"/>
    <property type="match status" value="1"/>
</dbReference>
<evidence type="ECO:0000256" key="1">
    <source>
        <dbReference type="ARBA" id="ARBA00022898"/>
    </source>
</evidence>
<evidence type="ECO:0000256" key="4">
    <source>
        <dbReference type="PIRSR" id="PIRSR000390-2"/>
    </source>
</evidence>
<feature type="modified residue" description="N6-(pyridoxal phosphate)lysine" evidence="4">
    <location>
        <position position="191"/>
    </location>
</feature>
<dbReference type="EC" id="2.6.1.87" evidence="6"/>